<gene>
    <name evidence="1" type="ORF">E5K00_14310</name>
</gene>
<dbReference type="EMBL" id="SRLC01000002">
    <property type="protein sequence ID" value="TGE21456.1"/>
    <property type="molecule type" value="Genomic_DNA"/>
</dbReference>
<reference evidence="1 2" key="1">
    <citation type="submission" date="2019-04" db="EMBL/GenBank/DDBJ databases">
        <authorList>
            <person name="Feng G."/>
            <person name="Zhang J."/>
            <person name="Zhu H."/>
        </authorList>
    </citation>
    <scope>NUCLEOTIDE SEQUENCE [LARGE SCALE GENOMIC DNA]</scope>
    <source>
        <strain evidence="1 2">JCM 31653</strain>
    </source>
</reference>
<keyword evidence="2" id="KW-1185">Reference proteome</keyword>
<protein>
    <submittedName>
        <fullName evidence="1">Uncharacterized protein</fullName>
    </submittedName>
</protein>
<accession>A0A4Z0PW06</accession>
<comment type="caution">
    <text evidence="1">The sequence shown here is derived from an EMBL/GenBank/DDBJ whole genome shotgun (WGS) entry which is preliminary data.</text>
</comment>
<evidence type="ECO:0000313" key="1">
    <source>
        <dbReference type="EMBL" id="TGE21456.1"/>
    </source>
</evidence>
<organism evidence="1 2">
    <name type="scientific">Hymenobacter aquaticus</name>
    <dbReference type="NCBI Taxonomy" id="1867101"/>
    <lineage>
        <taxon>Bacteria</taxon>
        <taxon>Pseudomonadati</taxon>
        <taxon>Bacteroidota</taxon>
        <taxon>Cytophagia</taxon>
        <taxon>Cytophagales</taxon>
        <taxon>Hymenobacteraceae</taxon>
        <taxon>Hymenobacter</taxon>
    </lineage>
</organism>
<name>A0A4Z0PW06_9BACT</name>
<dbReference type="AlphaFoldDB" id="A0A4Z0PW06"/>
<evidence type="ECO:0000313" key="2">
    <source>
        <dbReference type="Proteomes" id="UP000297549"/>
    </source>
</evidence>
<dbReference type="Proteomes" id="UP000297549">
    <property type="component" value="Unassembled WGS sequence"/>
</dbReference>
<proteinExistence type="predicted"/>
<sequence length="61" mass="6194">MKDMKKSLSLNKLKLGALTEKMIANADAVKGGLMADCHLKVPTPTSGGGCDNLSGNGGFTG</sequence>